<dbReference type="RefSeq" id="WP_055150357.1">
    <property type="nucleotide sequence ID" value="NZ_CYZU01000002.1"/>
</dbReference>
<dbReference type="GO" id="GO:2001059">
    <property type="term" value="P:D-tagatose 6-phosphate catabolic process"/>
    <property type="evidence" value="ECO:0007669"/>
    <property type="project" value="UniProtKB-UniPathway"/>
</dbReference>
<dbReference type="InterPro" id="IPR011611">
    <property type="entry name" value="PfkB_dom"/>
</dbReference>
<feature type="domain" description="Carbohydrate kinase PfkB" evidence="7">
    <location>
        <begin position="26"/>
        <end position="296"/>
    </location>
</feature>
<gene>
    <name evidence="8" type="primary">lacC_2</name>
    <name evidence="8" type="ORF">ERS852491_00350</name>
</gene>
<comment type="pathway">
    <text evidence="6">Carbohydrate metabolism; D-tagatose 6-phosphate degradation; D-glyceraldehyde 3-phosphate and glycerone phosphate from D-tagatose 6-phosphate: step 1/2.</text>
</comment>
<evidence type="ECO:0000256" key="3">
    <source>
        <dbReference type="ARBA" id="ARBA00022741"/>
    </source>
</evidence>
<dbReference type="InterPro" id="IPR017583">
    <property type="entry name" value="Tagatose/fructose_Pkinase"/>
</dbReference>
<evidence type="ECO:0000313" key="8">
    <source>
        <dbReference type="EMBL" id="CUN72451.1"/>
    </source>
</evidence>
<organism evidence="8 9">
    <name type="scientific">Faecalicatena contorta</name>
    <dbReference type="NCBI Taxonomy" id="39482"/>
    <lineage>
        <taxon>Bacteria</taxon>
        <taxon>Bacillati</taxon>
        <taxon>Bacillota</taxon>
        <taxon>Clostridia</taxon>
        <taxon>Lachnospirales</taxon>
        <taxon>Lachnospiraceae</taxon>
        <taxon>Faecalicatena</taxon>
    </lineage>
</organism>
<dbReference type="Pfam" id="PF00294">
    <property type="entry name" value="PfkB"/>
    <property type="match status" value="1"/>
</dbReference>
<dbReference type="AlphaFoldDB" id="A0A173Z813"/>
<dbReference type="EC" id="2.7.1.144" evidence="6"/>
<evidence type="ECO:0000256" key="4">
    <source>
        <dbReference type="ARBA" id="ARBA00022777"/>
    </source>
</evidence>
<dbReference type="InterPro" id="IPR029056">
    <property type="entry name" value="Ribokinase-like"/>
</dbReference>
<protein>
    <recommendedName>
        <fullName evidence="6">Tagatose-6-phosphate kinase</fullName>
        <ecNumber evidence="6">2.7.1.144</ecNumber>
    </recommendedName>
</protein>
<keyword evidence="6" id="KW-0423">Lactose metabolism</keyword>
<dbReference type="OrthoDB" id="9788681at2"/>
<accession>A0A173Z813</accession>
<evidence type="ECO:0000256" key="5">
    <source>
        <dbReference type="ARBA" id="ARBA00022840"/>
    </source>
</evidence>
<dbReference type="UniPathway" id="UPA00704">
    <property type="reaction ID" value="UER00715"/>
</dbReference>
<dbReference type="PANTHER" id="PTHR46566:SF2">
    <property type="entry name" value="ATP-DEPENDENT 6-PHOSPHOFRUCTOKINASE ISOZYME 2"/>
    <property type="match status" value="1"/>
</dbReference>
<comment type="similarity">
    <text evidence="1">Belongs to the carbohydrate kinase pfkB family.</text>
</comment>
<dbReference type="Gene3D" id="3.40.1190.20">
    <property type="match status" value="1"/>
</dbReference>
<dbReference type="Proteomes" id="UP000095544">
    <property type="component" value="Unassembled WGS sequence"/>
</dbReference>
<evidence type="ECO:0000313" key="9">
    <source>
        <dbReference type="Proteomes" id="UP000095544"/>
    </source>
</evidence>
<dbReference type="GO" id="GO:0005524">
    <property type="term" value="F:ATP binding"/>
    <property type="evidence" value="ECO:0007669"/>
    <property type="project" value="UniProtKB-KW"/>
</dbReference>
<dbReference type="GO" id="GO:0005988">
    <property type="term" value="P:lactose metabolic process"/>
    <property type="evidence" value="ECO:0007669"/>
    <property type="project" value="UniProtKB-KW"/>
</dbReference>
<dbReference type="GO" id="GO:0009024">
    <property type="term" value="F:tagatose-6-phosphate kinase activity"/>
    <property type="evidence" value="ECO:0007669"/>
    <property type="project" value="UniProtKB-EC"/>
</dbReference>
<comment type="similarity">
    <text evidence="6">Belongs to the carbohydrate kinase PfkB family. LacC subfamily.</text>
</comment>
<dbReference type="SUPFAM" id="SSF53613">
    <property type="entry name" value="Ribokinase-like"/>
    <property type="match status" value="1"/>
</dbReference>
<sequence length="322" mass="35766">MKGGRYFILSLNPGYDQWHIVRSRPAVQNVFRADEVLHIISGKGLNVARALKNLACEEYVCMNILGGMTGEIIRDLGRKEHLNCLEYRVAGESRINTCVMLEYDKKTLSYNDPGPVLSRKEVSGLKIFLKGIMDTEEKQSFVISGAPCRGISEQDFREILEYAVCKGHRLVADVSGSWLKIAGDYPLNLMKVNREEFQEAFQLDAFLFTEELKRFKYERGIEELIVTDGENGGIACGKNGECLFGKAEKVQGGNYSVGSGDSFLAGYLAKYAQDASLEECLKYAGACGLANTYKIGPAMITKEEVNKLEKYITIGKKGESVV</sequence>
<name>A0A173Z813_9FIRM</name>
<reference evidence="8 9" key="1">
    <citation type="submission" date="2015-09" db="EMBL/GenBank/DDBJ databases">
        <authorList>
            <consortium name="Pathogen Informatics"/>
        </authorList>
    </citation>
    <scope>NUCLEOTIDE SEQUENCE [LARGE SCALE GENOMIC DNA]</scope>
    <source>
        <strain evidence="8 9">2789STDY5834876</strain>
    </source>
</reference>
<dbReference type="PANTHER" id="PTHR46566">
    <property type="entry name" value="1-PHOSPHOFRUCTOKINASE-RELATED"/>
    <property type="match status" value="1"/>
</dbReference>
<comment type="catalytic activity">
    <reaction evidence="6">
        <text>D-tagatofuranose 6-phosphate + ATP = D-tagatofuranose 1,6-bisphosphate + ADP + H(+)</text>
        <dbReference type="Rhea" id="RHEA:12420"/>
        <dbReference type="ChEBI" id="CHEBI:15378"/>
        <dbReference type="ChEBI" id="CHEBI:30616"/>
        <dbReference type="ChEBI" id="CHEBI:58694"/>
        <dbReference type="ChEBI" id="CHEBI:58695"/>
        <dbReference type="ChEBI" id="CHEBI:456216"/>
        <dbReference type="EC" id="2.7.1.144"/>
    </reaction>
</comment>
<keyword evidence="3 6" id="KW-0547">Nucleotide-binding</keyword>
<dbReference type="EMBL" id="CYZU01000002">
    <property type="protein sequence ID" value="CUN72451.1"/>
    <property type="molecule type" value="Genomic_DNA"/>
</dbReference>
<proteinExistence type="inferred from homology"/>
<dbReference type="PIRSF" id="PIRSF000535">
    <property type="entry name" value="1PFK/6PFK/LacC"/>
    <property type="match status" value="1"/>
</dbReference>
<evidence type="ECO:0000256" key="6">
    <source>
        <dbReference type="PIRNR" id="PIRNR000535"/>
    </source>
</evidence>
<evidence type="ECO:0000256" key="1">
    <source>
        <dbReference type="ARBA" id="ARBA00005380"/>
    </source>
</evidence>
<evidence type="ECO:0000259" key="7">
    <source>
        <dbReference type="Pfam" id="PF00294"/>
    </source>
</evidence>
<keyword evidence="5 6" id="KW-0067">ATP-binding</keyword>
<dbReference type="STRING" id="39482.ERS852491_00350"/>
<evidence type="ECO:0000256" key="2">
    <source>
        <dbReference type="ARBA" id="ARBA00022679"/>
    </source>
</evidence>
<keyword evidence="2 6" id="KW-0808">Transferase</keyword>
<keyword evidence="4 8" id="KW-0418">Kinase</keyword>